<accession>A0A956NFW4</accession>
<dbReference type="Gene3D" id="1.10.510.10">
    <property type="entry name" value="Transferase(Phosphotransferase) domain 1"/>
    <property type="match status" value="1"/>
</dbReference>
<feature type="region of interest" description="Disordered" evidence="8">
    <location>
        <begin position="388"/>
        <end position="473"/>
    </location>
</feature>
<evidence type="ECO:0000256" key="5">
    <source>
        <dbReference type="ARBA" id="ARBA00022777"/>
    </source>
</evidence>
<dbReference type="Gene3D" id="3.30.200.20">
    <property type="entry name" value="Phosphorylase Kinase, domain 1"/>
    <property type="match status" value="1"/>
</dbReference>
<dbReference type="EC" id="2.7.11.1" evidence="1"/>
<reference evidence="10" key="2">
    <citation type="journal article" date="2021" name="Microbiome">
        <title>Successional dynamics and alternative stable states in a saline activated sludge microbial community over 9 years.</title>
        <authorList>
            <person name="Wang Y."/>
            <person name="Ye J."/>
            <person name="Ju F."/>
            <person name="Liu L."/>
            <person name="Boyd J.A."/>
            <person name="Deng Y."/>
            <person name="Parks D.H."/>
            <person name="Jiang X."/>
            <person name="Yin X."/>
            <person name="Woodcroft B.J."/>
            <person name="Tyson G.W."/>
            <person name="Hugenholtz P."/>
            <person name="Polz M.F."/>
            <person name="Zhang T."/>
        </authorList>
    </citation>
    <scope>NUCLEOTIDE SEQUENCE</scope>
    <source>
        <strain evidence="10">HKST-UBA02</strain>
    </source>
</reference>
<keyword evidence="5 10" id="KW-0418">Kinase</keyword>
<keyword evidence="4 7" id="KW-0547">Nucleotide-binding</keyword>
<dbReference type="Proteomes" id="UP000739538">
    <property type="component" value="Unassembled WGS sequence"/>
</dbReference>
<dbReference type="AlphaFoldDB" id="A0A956NFW4"/>
<dbReference type="SUPFAM" id="SSF56112">
    <property type="entry name" value="Protein kinase-like (PK-like)"/>
    <property type="match status" value="1"/>
</dbReference>
<dbReference type="InterPro" id="IPR011009">
    <property type="entry name" value="Kinase-like_dom_sf"/>
</dbReference>
<dbReference type="PANTHER" id="PTHR43289">
    <property type="entry name" value="MITOGEN-ACTIVATED PROTEIN KINASE KINASE KINASE 20-RELATED"/>
    <property type="match status" value="1"/>
</dbReference>
<evidence type="ECO:0000256" key="4">
    <source>
        <dbReference type="ARBA" id="ARBA00022741"/>
    </source>
</evidence>
<keyword evidence="3" id="KW-0808">Transferase</keyword>
<dbReference type="PROSITE" id="PS00107">
    <property type="entry name" value="PROTEIN_KINASE_ATP"/>
    <property type="match status" value="1"/>
</dbReference>
<dbReference type="InterPro" id="IPR000719">
    <property type="entry name" value="Prot_kinase_dom"/>
</dbReference>
<evidence type="ECO:0000256" key="8">
    <source>
        <dbReference type="SAM" id="MobiDB-lite"/>
    </source>
</evidence>
<dbReference type="SMART" id="SM00220">
    <property type="entry name" value="S_TKc"/>
    <property type="match status" value="1"/>
</dbReference>
<evidence type="ECO:0000256" key="7">
    <source>
        <dbReference type="PROSITE-ProRule" id="PRU10141"/>
    </source>
</evidence>
<dbReference type="InterPro" id="IPR008271">
    <property type="entry name" value="Ser/Thr_kinase_AS"/>
</dbReference>
<feature type="domain" description="Protein kinase" evidence="9">
    <location>
        <begin position="10"/>
        <end position="273"/>
    </location>
</feature>
<dbReference type="FunFam" id="1.10.510.10:FF:000021">
    <property type="entry name" value="Serine/threonine protein kinase"/>
    <property type="match status" value="1"/>
</dbReference>
<dbReference type="Pfam" id="PF26309">
    <property type="entry name" value="DUF8082"/>
    <property type="match status" value="2"/>
</dbReference>
<feature type="compositionally biased region" description="Gly residues" evidence="8">
    <location>
        <begin position="402"/>
        <end position="428"/>
    </location>
</feature>
<evidence type="ECO:0000256" key="2">
    <source>
        <dbReference type="ARBA" id="ARBA00022527"/>
    </source>
</evidence>
<dbReference type="PROSITE" id="PS00108">
    <property type="entry name" value="PROTEIN_KINASE_ST"/>
    <property type="match status" value="1"/>
</dbReference>
<dbReference type="InterPro" id="IPR058395">
    <property type="entry name" value="DUF8082"/>
</dbReference>
<evidence type="ECO:0000256" key="1">
    <source>
        <dbReference type="ARBA" id="ARBA00012513"/>
    </source>
</evidence>
<keyword evidence="6 7" id="KW-0067">ATP-binding</keyword>
<sequence length="537" mass="56363">MPTPERLGKYTISAVLGRGAMGVVYKGLDPIIGRPVAIKTIRRDLVSGRHGDALTERFRNEARAAGRLSHPGIVGIYEYGEDGDVAFLAMEFVEGSTLSDYLDREVRFETADIVGIMNQVLDALGFAHEHGIWHRDIKPANLIIGRNGKLKIADFGIAHVDSSNITHTGAMMGTPAYMAPEHFHGNEVDARADLFSCGVVLYQLLTGVRPWEGTSASLAYKICHEEPKRPSEIDPTHCPAPFDAIVARALAKDPNDRYPTAAEFRAELSHATVDPVPSSVSEETLFAGPPPDLSGLDVEAPTGLGSEPTSPSSCTDPPAGWDPKILGQVRDQLAHYLGPLARVVIRRAAAKSSGLDELYRTASEELLNPIDRKSFLAEGREFAERIARSMSSDSGMTSGSGANSGTGTASGDGTTSGAGTTSGSGAAGGSTTSGSGTTSGGARSGSGITGGNVTNHGTGTASGGEFSNPRAANRPLDEDTLAATTRCLAAYVGPIAKILVKKSAAQVTTAAQLHDLLAAQLTEPSDREKFLRDVRTS</sequence>
<evidence type="ECO:0000256" key="3">
    <source>
        <dbReference type="ARBA" id="ARBA00022679"/>
    </source>
</evidence>
<dbReference type="PANTHER" id="PTHR43289:SF30">
    <property type="entry name" value="NON-SPECIFIC SERINE_THREONINE PROTEIN KINASE"/>
    <property type="match status" value="1"/>
</dbReference>
<dbReference type="PROSITE" id="PS50011">
    <property type="entry name" value="PROTEIN_KINASE_DOM"/>
    <property type="match status" value="1"/>
</dbReference>
<dbReference type="EMBL" id="JAGQHS010000192">
    <property type="protein sequence ID" value="MCA9758620.1"/>
    <property type="molecule type" value="Genomic_DNA"/>
</dbReference>
<dbReference type="Pfam" id="PF00069">
    <property type="entry name" value="Pkinase"/>
    <property type="match status" value="1"/>
</dbReference>
<feature type="binding site" evidence="7">
    <location>
        <position position="39"/>
    </location>
    <ligand>
        <name>ATP</name>
        <dbReference type="ChEBI" id="CHEBI:30616"/>
    </ligand>
</feature>
<protein>
    <recommendedName>
        <fullName evidence="1">non-specific serine/threonine protein kinase</fullName>
        <ecNumber evidence="1">2.7.11.1</ecNumber>
    </recommendedName>
</protein>
<proteinExistence type="predicted"/>
<organism evidence="10 11">
    <name type="scientific">Eiseniibacteriota bacterium</name>
    <dbReference type="NCBI Taxonomy" id="2212470"/>
    <lineage>
        <taxon>Bacteria</taxon>
        <taxon>Candidatus Eiseniibacteriota</taxon>
    </lineage>
</organism>
<dbReference type="InterPro" id="IPR017441">
    <property type="entry name" value="Protein_kinase_ATP_BS"/>
</dbReference>
<comment type="caution">
    <text evidence="10">The sequence shown here is derived from an EMBL/GenBank/DDBJ whole genome shotgun (WGS) entry which is preliminary data.</text>
</comment>
<feature type="compositionally biased region" description="Gly residues" evidence="8">
    <location>
        <begin position="437"/>
        <end position="450"/>
    </location>
</feature>
<evidence type="ECO:0000313" key="10">
    <source>
        <dbReference type="EMBL" id="MCA9758620.1"/>
    </source>
</evidence>
<evidence type="ECO:0000313" key="11">
    <source>
        <dbReference type="Proteomes" id="UP000739538"/>
    </source>
</evidence>
<evidence type="ECO:0000259" key="9">
    <source>
        <dbReference type="PROSITE" id="PS50011"/>
    </source>
</evidence>
<dbReference type="CDD" id="cd14014">
    <property type="entry name" value="STKc_PknB_like"/>
    <property type="match status" value="1"/>
</dbReference>
<feature type="region of interest" description="Disordered" evidence="8">
    <location>
        <begin position="279"/>
        <end position="323"/>
    </location>
</feature>
<gene>
    <name evidence="10" type="ORF">KDA27_22680</name>
</gene>
<evidence type="ECO:0000256" key="6">
    <source>
        <dbReference type="ARBA" id="ARBA00022840"/>
    </source>
</evidence>
<feature type="compositionally biased region" description="Low complexity" evidence="8">
    <location>
        <begin position="389"/>
        <end position="401"/>
    </location>
</feature>
<dbReference type="GO" id="GO:0004674">
    <property type="term" value="F:protein serine/threonine kinase activity"/>
    <property type="evidence" value="ECO:0007669"/>
    <property type="project" value="UniProtKB-KW"/>
</dbReference>
<keyword evidence="2 10" id="KW-0723">Serine/threonine-protein kinase</keyword>
<dbReference type="GO" id="GO:0005524">
    <property type="term" value="F:ATP binding"/>
    <property type="evidence" value="ECO:0007669"/>
    <property type="project" value="UniProtKB-UniRule"/>
</dbReference>
<name>A0A956NFW4_UNCEI</name>
<reference evidence="10" key="1">
    <citation type="submission" date="2020-04" db="EMBL/GenBank/DDBJ databases">
        <authorList>
            <person name="Zhang T."/>
        </authorList>
    </citation>
    <scope>NUCLEOTIDE SEQUENCE</scope>
    <source>
        <strain evidence="10">HKST-UBA02</strain>
    </source>
</reference>